<gene>
    <name evidence="1" type="ORF">MAMT_01586</name>
</gene>
<protein>
    <submittedName>
        <fullName evidence="1">Uncharacterized protein</fullName>
    </submittedName>
</protein>
<proteinExistence type="predicted"/>
<evidence type="ECO:0000313" key="2">
    <source>
        <dbReference type="Proteomes" id="UP000334923"/>
    </source>
</evidence>
<name>A0A5E6MDS3_9BACT</name>
<dbReference type="RefSeq" id="WP_142660412.1">
    <property type="nucleotide sequence ID" value="NZ_CABFVA020000083.1"/>
</dbReference>
<keyword evidence="2" id="KW-1185">Reference proteome</keyword>
<dbReference type="EMBL" id="CABFVA020000083">
    <property type="protein sequence ID" value="VVM07122.1"/>
    <property type="molecule type" value="Genomic_DNA"/>
</dbReference>
<dbReference type="OrthoDB" id="178147at2"/>
<dbReference type="Proteomes" id="UP000334923">
    <property type="component" value="Unassembled WGS sequence"/>
</dbReference>
<evidence type="ECO:0000313" key="1">
    <source>
        <dbReference type="EMBL" id="VVM07122.1"/>
    </source>
</evidence>
<organism evidence="1 2">
    <name type="scientific">Methylacidimicrobium tartarophylax</name>
    <dbReference type="NCBI Taxonomy" id="1041768"/>
    <lineage>
        <taxon>Bacteria</taxon>
        <taxon>Pseudomonadati</taxon>
        <taxon>Verrucomicrobiota</taxon>
        <taxon>Methylacidimicrobium</taxon>
    </lineage>
</organism>
<reference evidence="1 2" key="1">
    <citation type="submission" date="2019-09" db="EMBL/GenBank/DDBJ databases">
        <authorList>
            <person name="Cremers G."/>
        </authorList>
    </citation>
    <scope>NUCLEOTIDE SEQUENCE [LARGE SCALE GENOMIC DNA]</scope>
    <source>
        <strain evidence="1">4A</strain>
    </source>
</reference>
<dbReference type="AlphaFoldDB" id="A0A5E6MDS3"/>
<sequence>MGANTIRDYYAHDSVRRRIAEYCGGIPEEPQAFSCTYLVGYGTAMGQGVSPEPHASVEKKHFAELLNAGADILRSIWDQAAVLGILDIEYVNWDYPAEVFFQPVEVFSRIEPLYRTILRCFGTYGIEPLTILTGQGYHFVFQIPKDSAAFCLLAACGAASPQRLECGNRFGARFERTVSPLEATAYETLGRLFEFLVHRILQEYGEAGSSMGMPPLPAVPTEVAVGRIGPSGRREAISLDLSLYGDPLPRRATRCPFSVYQKHRCLWQKYGERAAKEFPIPVLLPRSPSSCLKELLEIRVDWDRATRMADGSSVAIPDASHSVLGWLHDYESSSLARIHREMGKSRPDGHDNPSDLPPCLLHCLLEPNPHLLKPTNLQALTRALLARDWMPATIADLVCARYREDHGWGDLWQKYEPATRAEFYVRLFSGLVLTGIDQEIDLNCISHQEKGYCWQPFCGFNLANYRIMESNGNRNLDRGLLF</sequence>
<accession>A0A5E6MDS3</accession>